<protein>
    <submittedName>
        <fullName evidence="2">Uncharacterized protein</fullName>
    </submittedName>
</protein>
<evidence type="ECO:0000313" key="2">
    <source>
        <dbReference type="EMBL" id="GMI01423.1"/>
    </source>
</evidence>
<gene>
    <name evidence="2" type="ORF">TrST_g11542</name>
</gene>
<sequence>MESKIVKLGEQEKGKLTTIDTAPVPTSPSFGFGNTIDTAPVLRTPSFGFGKVNLNRTSITQLRKNRIMPMPSQASTALSVLNSPEALQCVKFYNEDLDTENKMVLQMDNFIQEYTEEEEAMITSGLGLIRSLKMKGAILFKDFKTVFSTTKFTKGFYNSKEGDIYATSIFTCRGDHSHVAARLSNYWYKCKNPAFGALKEQIDEEEYVEIPNTHSLIYKQDYDFSLLTAREAIVKIVWKRLSEKSIMVAYSPLTSHPNVENKDGRAVIRGSFQLAMLVTQLDDGTTEVEFGSHINFGGNLPSAVINGFVIPGFSRGLSHHQAFFAYSIQLPDLTKLDGKLLGEVLVHQIRAARERGGWKKHADLGKVGVDEFFYTSVAMRELLSQHPWLRAVLHEISLNKVKVAPTVHTALSDMKDNDAINLAKGLSTIILTNTEAAAAVDHWIAQNAALEEFEKEYEWMRLFFVEIAQYNLNTSNFGLKMRVTAGALLSTIDLITDIYMTVKFFNTEGQEGYGKTNAILISLTMFIQVICSYAQNSKMLSLFLQDTVCILIGFKPALDAYRVGSGAEQATHQPFSPLSEMTYCKAIETVFEAIPSSILQIYALILAAERNLDAVVSILVSTATIAFTSSMISYDWDTSPEQRRKISFQYGYIPDKASSRAICFLSMMSLSFAHVMLRTFSCALLAALNTSWLLYYLCADMGLFFLFKIARKDFFYFVKLRGAVRVIASLIIRIGDKVMVDFTMLFHMRGPCELGGFWFLVTVLVSLVGSFVSVHLYSSHYKEADKIDAQTLQMVLGSLSGLWLVSAVSFLLVMNRKYLNTFYNLDTASDYERKCFLNAREDQDDVKSDLLTDHPDVYHTWGDELMKPWTLKNWDTWEEEKPAWFIDKWIEAVPNHYIPYDWRVKYKKTKGRVEDPQMRRRSSLAQVKMLMGAEEER</sequence>
<name>A0A9W7C8Y3_9STRA</name>
<keyword evidence="1" id="KW-0472">Membrane</keyword>
<accession>A0A9W7C8Y3</accession>
<feature type="transmembrane region" description="Helical" evidence="1">
    <location>
        <begin position="795"/>
        <end position="814"/>
    </location>
</feature>
<dbReference type="Gene3D" id="3.30.530.20">
    <property type="match status" value="1"/>
</dbReference>
<dbReference type="EMBL" id="BRXY01000580">
    <property type="protein sequence ID" value="GMI01423.1"/>
    <property type="molecule type" value="Genomic_DNA"/>
</dbReference>
<keyword evidence="3" id="KW-1185">Reference proteome</keyword>
<dbReference type="AlphaFoldDB" id="A0A9W7C8Y3"/>
<dbReference type="Proteomes" id="UP001165085">
    <property type="component" value="Unassembled WGS sequence"/>
</dbReference>
<dbReference type="OrthoDB" id="193494at2759"/>
<feature type="transmembrane region" description="Helical" evidence="1">
    <location>
        <begin position="683"/>
        <end position="707"/>
    </location>
</feature>
<keyword evidence="1" id="KW-1133">Transmembrane helix</keyword>
<reference evidence="3" key="1">
    <citation type="journal article" date="2023" name="Commun. Biol.">
        <title>Genome analysis of Parmales, the sister group of diatoms, reveals the evolutionary specialization of diatoms from phago-mixotrophs to photoautotrophs.</title>
        <authorList>
            <person name="Ban H."/>
            <person name="Sato S."/>
            <person name="Yoshikawa S."/>
            <person name="Yamada K."/>
            <person name="Nakamura Y."/>
            <person name="Ichinomiya M."/>
            <person name="Sato N."/>
            <person name="Blanc-Mathieu R."/>
            <person name="Endo H."/>
            <person name="Kuwata A."/>
            <person name="Ogata H."/>
        </authorList>
    </citation>
    <scope>NUCLEOTIDE SEQUENCE [LARGE SCALE GENOMIC DNA]</scope>
    <source>
        <strain evidence="3">NIES 3701</strain>
    </source>
</reference>
<keyword evidence="1" id="KW-0812">Transmembrane</keyword>
<comment type="caution">
    <text evidence="2">The sequence shown here is derived from an EMBL/GenBank/DDBJ whole genome shotgun (WGS) entry which is preliminary data.</text>
</comment>
<dbReference type="InterPro" id="IPR023393">
    <property type="entry name" value="START-like_dom_sf"/>
</dbReference>
<dbReference type="SUPFAM" id="SSF55961">
    <property type="entry name" value="Bet v1-like"/>
    <property type="match status" value="1"/>
</dbReference>
<organism evidence="2 3">
    <name type="scientific">Triparma strigata</name>
    <dbReference type="NCBI Taxonomy" id="1606541"/>
    <lineage>
        <taxon>Eukaryota</taxon>
        <taxon>Sar</taxon>
        <taxon>Stramenopiles</taxon>
        <taxon>Ochrophyta</taxon>
        <taxon>Bolidophyceae</taxon>
        <taxon>Parmales</taxon>
        <taxon>Triparmaceae</taxon>
        <taxon>Triparma</taxon>
    </lineage>
</organism>
<feature type="transmembrane region" description="Helical" evidence="1">
    <location>
        <begin position="755"/>
        <end position="774"/>
    </location>
</feature>
<proteinExistence type="predicted"/>
<evidence type="ECO:0000256" key="1">
    <source>
        <dbReference type="SAM" id="Phobius"/>
    </source>
</evidence>
<evidence type="ECO:0000313" key="3">
    <source>
        <dbReference type="Proteomes" id="UP001165085"/>
    </source>
</evidence>